<evidence type="ECO:0000313" key="9">
    <source>
        <dbReference type="Proteomes" id="UP001050691"/>
    </source>
</evidence>
<accession>A0AAV4ZYU2</accession>
<evidence type="ECO:0000256" key="1">
    <source>
        <dbReference type="ARBA" id="ARBA00004123"/>
    </source>
</evidence>
<dbReference type="AlphaFoldDB" id="A0AAV4ZYU2"/>
<feature type="compositionally biased region" description="Basic and acidic residues" evidence="6">
    <location>
        <begin position="251"/>
        <end position="269"/>
    </location>
</feature>
<feature type="region of interest" description="Disordered" evidence="6">
    <location>
        <begin position="138"/>
        <end position="269"/>
    </location>
</feature>
<dbReference type="EMBL" id="BPWL01000001">
    <property type="protein sequence ID" value="GJJ06378.1"/>
    <property type="molecule type" value="Genomic_DNA"/>
</dbReference>
<sequence length="336" mass="35945">MPVNNSSRSNSTVQGLNLVYPPTEDSDSKDLLTSPSDYPDFTAQLDLWTNLSFASDEPAFIDDTSRDSLDFRNSSVPQLDMDKDPQSVLITAPDKLPSSLHLDAPPSSTTTTTSLVPSSNFDISSFLAGFGIDPFLVPPQPSSPQFSSNPITNIPHTEAETQRVSKRPRARKSSVTSATTPIIARPTPSTSVPTAQGGGAGSPSDTGSASVTRGRAVSEGSEDPGVALLSATEDKRRRNTAASARFRAKKKEREQAMEKRSKELESRVNELERECEGLRRENGWLKGLVVGVTSGNPVPISTAVDEPSSSSSPASTANAILSQEAVKKRKRESLND</sequence>
<comment type="subcellular location">
    <subcellularLocation>
        <location evidence="1">Nucleus</location>
    </subcellularLocation>
</comment>
<organism evidence="8 9">
    <name type="scientific">Clathrus columnatus</name>
    <dbReference type="NCBI Taxonomy" id="1419009"/>
    <lineage>
        <taxon>Eukaryota</taxon>
        <taxon>Fungi</taxon>
        <taxon>Dikarya</taxon>
        <taxon>Basidiomycota</taxon>
        <taxon>Agaricomycotina</taxon>
        <taxon>Agaricomycetes</taxon>
        <taxon>Phallomycetidae</taxon>
        <taxon>Phallales</taxon>
        <taxon>Clathraceae</taxon>
        <taxon>Clathrus</taxon>
    </lineage>
</organism>
<evidence type="ECO:0000256" key="4">
    <source>
        <dbReference type="ARBA" id="ARBA00023163"/>
    </source>
</evidence>
<evidence type="ECO:0000256" key="3">
    <source>
        <dbReference type="ARBA" id="ARBA00023125"/>
    </source>
</evidence>
<feature type="region of interest" description="Disordered" evidence="6">
    <location>
        <begin position="96"/>
        <end position="115"/>
    </location>
</feature>
<dbReference type="PROSITE" id="PS00036">
    <property type="entry name" value="BZIP_BASIC"/>
    <property type="match status" value="1"/>
</dbReference>
<feature type="compositionally biased region" description="Polar residues" evidence="6">
    <location>
        <begin position="1"/>
        <end position="15"/>
    </location>
</feature>
<comment type="caution">
    <text evidence="8">The sequence shown here is derived from an EMBL/GenBank/DDBJ whole genome shotgun (WGS) entry which is preliminary data.</text>
</comment>
<gene>
    <name evidence="8" type="ORF">Clacol_000569</name>
</gene>
<evidence type="ECO:0000259" key="7">
    <source>
        <dbReference type="PROSITE" id="PS50217"/>
    </source>
</evidence>
<name>A0AAV4ZYU2_9AGAM</name>
<dbReference type="InterPro" id="IPR004827">
    <property type="entry name" value="bZIP"/>
</dbReference>
<dbReference type="Gene3D" id="1.20.5.170">
    <property type="match status" value="1"/>
</dbReference>
<keyword evidence="5" id="KW-0539">Nucleus</keyword>
<keyword evidence="4" id="KW-0804">Transcription</keyword>
<feature type="domain" description="BZIP" evidence="7">
    <location>
        <begin position="233"/>
        <end position="292"/>
    </location>
</feature>
<evidence type="ECO:0000256" key="6">
    <source>
        <dbReference type="SAM" id="MobiDB-lite"/>
    </source>
</evidence>
<feature type="region of interest" description="Disordered" evidence="6">
    <location>
        <begin position="1"/>
        <end position="35"/>
    </location>
</feature>
<evidence type="ECO:0000256" key="5">
    <source>
        <dbReference type="ARBA" id="ARBA00023242"/>
    </source>
</evidence>
<keyword evidence="3" id="KW-0238">DNA-binding</keyword>
<dbReference type="Pfam" id="PF07716">
    <property type="entry name" value="bZIP_2"/>
    <property type="match status" value="1"/>
</dbReference>
<dbReference type="PANTHER" id="PTHR13044:SF14">
    <property type="entry name" value="CRYPTOCEPHAL, ISOFORM A"/>
    <property type="match status" value="1"/>
</dbReference>
<keyword evidence="9" id="KW-1185">Reference proteome</keyword>
<feature type="region of interest" description="Disordered" evidence="6">
    <location>
        <begin position="296"/>
        <end position="336"/>
    </location>
</feature>
<reference evidence="8" key="1">
    <citation type="submission" date="2021-10" db="EMBL/GenBank/DDBJ databases">
        <title>De novo Genome Assembly of Clathrus columnatus (Basidiomycota, Fungi) Using Illumina and Nanopore Sequence Data.</title>
        <authorList>
            <person name="Ogiso-Tanaka E."/>
            <person name="Itagaki H."/>
            <person name="Hosoya T."/>
            <person name="Hosaka K."/>
        </authorList>
    </citation>
    <scope>NUCLEOTIDE SEQUENCE</scope>
    <source>
        <strain evidence="8">MO-923</strain>
    </source>
</reference>
<dbReference type="PANTHER" id="PTHR13044">
    <property type="entry name" value="ACTIVATING TRANSCRIPTION FACTOR ATF 4/5"/>
    <property type="match status" value="1"/>
</dbReference>
<dbReference type="PROSITE" id="PS50217">
    <property type="entry name" value="BZIP"/>
    <property type="match status" value="1"/>
</dbReference>
<protein>
    <recommendedName>
        <fullName evidence="7">BZIP domain-containing protein</fullName>
    </recommendedName>
</protein>
<dbReference type="SUPFAM" id="SSF57959">
    <property type="entry name" value="Leucine zipper domain"/>
    <property type="match status" value="1"/>
</dbReference>
<dbReference type="InterPro" id="IPR046347">
    <property type="entry name" value="bZIP_sf"/>
</dbReference>
<dbReference type="Proteomes" id="UP001050691">
    <property type="component" value="Unassembled WGS sequence"/>
</dbReference>
<dbReference type="GO" id="GO:0001228">
    <property type="term" value="F:DNA-binding transcription activator activity, RNA polymerase II-specific"/>
    <property type="evidence" value="ECO:0007669"/>
    <property type="project" value="TreeGrafter"/>
</dbReference>
<dbReference type="CDD" id="cd14705">
    <property type="entry name" value="bZIP_Zip1"/>
    <property type="match status" value="1"/>
</dbReference>
<dbReference type="GO" id="GO:0005634">
    <property type="term" value="C:nucleus"/>
    <property type="evidence" value="ECO:0007669"/>
    <property type="project" value="UniProtKB-SubCell"/>
</dbReference>
<dbReference type="GO" id="GO:0000977">
    <property type="term" value="F:RNA polymerase II transcription regulatory region sequence-specific DNA binding"/>
    <property type="evidence" value="ECO:0007669"/>
    <property type="project" value="TreeGrafter"/>
</dbReference>
<evidence type="ECO:0000313" key="8">
    <source>
        <dbReference type="EMBL" id="GJJ06378.1"/>
    </source>
</evidence>
<proteinExistence type="predicted"/>
<feature type="compositionally biased region" description="Basic residues" evidence="6">
    <location>
        <begin position="327"/>
        <end position="336"/>
    </location>
</feature>
<feature type="compositionally biased region" description="Low complexity" evidence="6">
    <location>
        <begin position="105"/>
        <end position="115"/>
    </location>
</feature>
<evidence type="ECO:0000256" key="2">
    <source>
        <dbReference type="ARBA" id="ARBA00023015"/>
    </source>
</evidence>
<dbReference type="SMART" id="SM00338">
    <property type="entry name" value="BRLZ"/>
    <property type="match status" value="1"/>
</dbReference>
<keyword evidence="2" id="KW-0805">Transcription regulation</keyword>